<accession>A0A2G8KHR3</accession>
<dbReference type="AlphaFoldDB" id="A0A2G8KHR3"/>
<dbReference type="EMBL" id="MRZV01000576">
    <property type="protein sequence ID" value="PIK47532.1"/>
    <property type="molecule type" value="Genomic_DNA"/>
</dbReference>
<comment type="caution">
    <text evidence="2">The sequence shown here is derived from an EMBL/GenBank/DDBJ whole genome shotgun (WGS) entry which is preliminary data.</text>
</comment>
<dbReference type="Proteomes" id="UP000230750">
    <property type="component" value="Unassembled WGS sequence"/>
</dbReference>
<keyword evidence="1" id="KW-0812">Transmembrane</keyword>
<sequence length="579" mass="66607">MLSEDADIVVDLRHLPPDKKKDQFQVFFAETERYLAENIGVAVQERRHGVQLYLAKAVSLNDLHRRVTERVPPGTNIPSVKWLRYQFQPINPHANTAKYYKGSMEIKMMVQKRQVRANHVDSHYCAAAWRYLREFAILHRDLATMVSMDDKHKVKVGEPSYPLAAAERGKQVIVGPNQVMAVGDHDFTKCTLTPSVNFLIDIPTSIDGSFYRGDVHISFKDSILQPSSPLRHATELKEILQSRGDVPPILLLYTDGGPDHRCTFMSVKLSLIAMFIEMDLDCLIALRTAPSNSWANPVERIMSIVNLGLQGVGVMRRKGDDNFEKTIANANNMKEMRLRLTTDNLKQCLTDSLETPIDLLSNQMKRLSLKDRPFVTFQPATENNINELWQKCLEIEQRLQRDHLTANDVKNFDRLNDFLDHCCVQGHYCFQVRKCGEVDCNICRPLRDERCRDVKSLPFPVPDMATTSHSVMSTEQTHMMHIHFKCMHVLGFILLVYFMLLIYLMNDIDIVSDDLNLPRGLQVFIKDHDCLDHIEKLYFACGYEPCCIYCGEYLHDVEDDGDTYPQCEDCLEPQIQKRH</sequence>
<gene>
    <name evidence="2" type="ORF">BSL78_15620</name>
</gene>
<proteinExistence type="predicted"/>
<evidence type="ECO:0000313" key="3">
    <source>
        <dbReference type="Proteomes" id="UP000230750"/>
    </source>
</evidence>
<dbReference type="OrthoDB" id="10003658at2759"/>
<evidence type="ECO:0000313" key="2">
    <source>
        <dbReference type="EMBL" id="PIK47532.1"/>
    </source>
</evidence>
<protein>
    <submittedName>
        <fullName evidence="2">Uncharacterized protein</fullName>
    </submittedName>
</protein>
<keyword evidence="3" id="KW-1185">Reference proteome</keyword>
<evidence type="ECO:0000256" key="1">
    <source>
        <dbReference type="SAM" id="Phobius"/>
    </source>
</evidence>
<reference evidence="2 3" key="1">
    <citation type="journal article" date="2017" name="PLoS Biol.">
        <title>The sea cucumber genome provides insights into morphological evolution and visceral regeneration.</title>
        <authorList>
            <person name="Zhang X."/>
            <person name="Sun L."/>
            <person name="Yuan J."/>
            <person name="Sun Y."/>
            <person name="Gao Y."/>
            <person name="Zhang L."/>
            <person name="Li S."/>
            <person name="Dai H."/>
            <person name="Hamel J.F."/>
            <person name="Liu C."/>
            <person name="Yu Y."/>
            <person name="Liu S."/>
            <person name="Lin W."/>
            <person name="Guo K."/>
            <person name="Jin S."/>
            <person name="Xu P."/>
            <person name="Storey K.B."/>
            <person name="Huan P."/>
            <person name="Zhang T."/>
            <person name="Zhou Y."/>
            <person name="Zhang J."/>
            <person name="Lin C."/>
            <person name="Li X."/>
            <person name="Xing L."/>
            <person name="Huo D."/>
            <person name="Sun M."/>
            <person name="Wang L."/>
            <person name="Mercier A."/>
            <person name="Li F."/>
            <person name="Yang H."/>
            <person name="Xiang J."/>
        </authorList>
    </citation>
    <scope>NUCLEOTIDE SEQUENCE [LARGE SCALE GENOMIC DNA]</scope>
    <source>
        <strain evidence="2">Shaxun</strain>
        <tissue evidence="2">Muscle</tissue>
    </source>
</reference>
<organism evidence="2 3">
    <name type="scientific">Stichopus japonicus</name>
    <name type="common">Sea cucumber</name>
    <dbReference type="NCBI Taxonomy" id="307972"/>
    <lineage>
        <taxon>Eukaryota</taxon>
        <taxon>Metazoa</taxon>
        <taxon>Echinodermata</taxon>
        <taxon>Eleutherozoa</taxon>
        <taxon>Echinozoa</taxon>
        <taxon>Holothuroidea</taxon>
        <taxon>Aspidochirotacea</taxon>
        <taxon>Aspidochirotida</taxon>
        <taxon>Stichopodidae</taxon>
        <taxon>Apostichopus</taxon>
    </lineage>
</organism>
<keyword evidence="1" id="KW-1133">Transmembrane helix</keyword>
<feature type="transmembrane region" description="Helical" evidence="1">
    <location>
        <begin position="487"/>
        <end position="505"/>
    </location>
</feature>
<keyword evidence="1" id="KW-0472">Membrane</keyword>
<name>A0A2G8KHR3_STIJA</name>